<dbReference type="PANTHER" id="PTHR43283">
    <property type="entry name" value="BETA-LACTAMASE-RELATED"/>
    <property type="match status" value="1"/>
</dbReference>
<protein>
    <submittedName>
        <fullName evidence="2">Serine hydrolase</fullName>
    </submittedName>
</protein>
<evidence type="ECO:0000259" key="1">
    <source>
        <dbReference type="Pfam" id="PF00144"/>
    </source>
</evidence>
<evidence type="ECO:0000313" key="3">
    <source>
        <dbReference type="Proteomes" id="UP000241074"/>
    </source>
</evidence>
<dbReference type="InterPro" id="IPR050789">
    <property type="entry name" value="Diverse_Enzym_Activities"/>
</dbReference>
<gene>
    <name evidence="2" type="ORF">C7S18_15855</name>
</gene>
<sequence>MPAMARLPSAAELDAEVAAAMQATEARGLAIAVIDKGRVQYTRSYGERNTAGQPLQTDTIMYGASLTKAAFAYMVMQLVDEGRLDLDRPIAEYLDRPLPSYPDEEGYGPWRDLADDQRWRLLTPRILLTHSAGFANFAFLEPDGKLRMHFDPGTRYAYSGEGLILLQFVLHRGLGLDVGAEMQRRVFDRLGMTRTSMTWRADFADNLADGWDIGGTPQPHDERSRVRAAGSMDTSLDDIARLAAGYVRGDGLSAKARAELVRAQLPITSLSQFPSLQPELAPKQRHKHLASGLGVIRFQGPQGIGFMKGGHNDITANTWVCVERGQRCVVILANDVRAEPAFPRLVAFVLGNTNAPWRWEYGTMTFWKHE</sequence>
<dbReference type="SUPFAM" id="SSF56601">
    <property type="entry name" value="beta-lactamase/transpeptidase-like"/>
    <property type="match status" value="1"/>
</dbReference>
<reference evidence="2 3" key="1">
    <citation type="submission" date="2018-03" db="EMBL/GenBank/DDBJ databases">
        <title>Ahniella affigens gen. nov., sp. nov., a gammaproteobacterium isolated from sandy soil near a stream.</title>
        <authorList>
            <person name="Ko Y."/>
            <person name="Kim J.-H."/>
        </authorList>
    </citation>
    <scope>NUCLEOTIDE SEQUENCE [LARGE SCALE GENOMIC DNA]</scope>
    <source>
        <strain evidence="2 3">D13</strain>
    </source>
</reference>
<dbReference type="EMBL" id="CP027860">
    <property type="protein sequence ID" value="AVP98570.1"/>
    <property type="molecule type" value="Genomic_DNA"/>
</dbReference>
<dbReference type="InterPro" id="IPR012338">
    <property type="entry name" value="Beta-lactam/transpept-like"/>
</dbReference>
<dbReference type="PANTHER" id="PTHR43283:SF18">
    <property type="match status" value="1"/>
</dbReference>
<evidence type="ECO:0000313" key="2">
    <source>
        <dbReference type="EMBL" id="AVP98570.1"/>
    </source>
</evidence>
<reference evidence="2 3" key="2">
    <citation type="submission" date="2018-03" db="EMBL/GenBank/DDBJ databases">
        <authorList>
            <person name="Keele B.F."/>
        </authorList>
    </citation>
    <scope>NUCLEOTIDE SEQUENCE [LARGE SCALE GENOMIC DNA]</scope>
    <source>
        <strain evidence="2 3">D13</strain>
    </source>
</reference>
<dbReference type="GO" id="GO:0016787">
    <property type="term" value="F:hydrolase activity"/>
    <property type="evidence" value="ECO:0007669"/>
    <property type="project" value="UniProtKB-KW"/>
</dbReference>
<dbReference type="Proteomes" id="UP000241074">
    <property type="component" value="Chromosome"/>
</dbReference>
<dbReference type="AlphaFoldDB" id="A0A2P1PUS3"/>
<dbReference type="Gene3D" id="3.40.710.10">
    <property type="entry name" value="DD-peptidase/beta-lactamase superfamily"/>
    <property type="match status" value="1"/>
</dbReference>
<proteinExistence type="predicted"/>
<keyword evidence="2" id="KW-0378">Hydrolase</keyword>
<name>A0A2P1PUS3_9GAMM</name>
<dbReference type="InterPro" id="IPR001466">
    <property type="entry name" value="Beta-lactam-related"/>
</dbReference>
<organism evidence="2 3">
    <name type="scientific">Ahniella affigens</name>
    <dbReference type="NCBI Taxonomy" id="2021234"/>
    <lineage>
        <taxon>Bacteria</taxon>
        <taxon>Pseudomonadati</taxon>
        <taxon>Pseudomonadota</taxon>
        <taxon>Gammaproteobacteria</taxon>
        <taxon>Lysobacterales</taxon>
        <taxon>Rhodanobacteraceae</taxon>
        <taxon>Ahniella</taxon>
    </lineage>
</organism>
<accession>A0A2P1PUS3</accession>
<dbReference type="OrthoDB" id="119951at2"/>
<dbReference type="KEGG" id="xba:C7S18_15855"/>
<keyword evidence="3" id="KW-1185">Reference proteome</keyword>
<feature type="domain" description="Beta-lactamase-related" evidence="1">
    <location>
        <begin position="14"/>
        <end position="339"/>
    </location>
</feature>
<dbReference type="Pfam" id="PF00144">
    <property type="entry name" value="Beta-lactamase"/>
    <property type="match status" value="1"/>
</dbReference>